<feature type="compositionally biased region" description="Low complexity" evidence="1">
    <location>
        <begin position="43"/>
        <end position="62"/>
    </location>
</feature>
<dbReference type="PANTHER" id="PTHR45978:SF7">
    <property type="entry name" value="SPX DOMAIN-CONTAINING PROTEIN 4"/>
    <property type="match status" value="1"/>
</dbReference>
<reference evidence="3 4" key="1">
    <citation type="journal article" date="2023" name="IScience">
        <title>Expanded male sex-determining region conserved during the evolution of homothallism in the green alga Volvox.</title>
        <authorList>
            <person name="Yamamoto K."/>
            <person name="Matsuzaki R."/>
            <person name="Mahakham W."/>
            <person name="Heman W."/>
            <person name="Sekimoto H."/>
            <person name="Kawachi M."/>
            <person name="Minakuchi Y."/>
            <person name="Toyoda A."/>
            <person name="Nozaki H."/>
        </authorList>
    </citation>
    <scope>NUCLEOTIDE SEQUENCE [LARGE SCALE GENOMIC DNA]</scope>
    <source>
        <strain evidence="3 4">NIES-4468</strain>
    </source>
</reference>
<feature type="compositionally biased region" description="Low complexity" evidence="1">
    <location>
        <begin position="719"/>
        <end position="733"/>
    </location>
</feature>
<evidence type="ECO:0000256" key="1">
    <source>
        <dbReference type="SAM" id="MobiDB-lite"/>
    </source>
</evidence>
<feature type="compositionally biased region" description="Gly residues" evidence="1">
    <location>
        <begin position="567"/>
        <end position="577"/>
    </location>
</feature>
<protein>
    <recommendedName>
        <fullName evidence="2">SPX domain-containing protein</fullName>
    </recommendedName>
</protein>
<dbReference type="Proteomes" id="UP001165090">
    <property type="component" value="Unassembled WGS sequence"/>
</dbReference>
<dbReference type="PROSITE" id="PS51382">
    <property type="entry name" value="SPX"/>
    <property type="match status" value="1"/>
</dbReference>
<feature type="domain" description="SPX" evidence="2">
    <location>
        <begin position="1"/>
        <end position="188"/>
    </location>
</feature>
<evidence type="ECO:0000313" key="3">
    <source>
        <dbReference type="EMBL" id="GLI61158.1"/>
    </source>
</evidence>
<dbReference type="PANTHER" id="PTHR45978">
    <property type="entry name" value="SPX DOMAIN-CONTAINING PROTEIN 3"/>
    <property type="match status" value="1"/>
</dbReference>
<accession>A0ABQ5RU60</accession>
<sequence>MKFARLLRTTAEDLPELQCLFHIYKHLKKQLKQLPARADSKAPGTDQQQQPQGGRGPGQAEVSHVEASEEARFTAVLTDHLQRLNDRFLEREETCVIQLERLEAEAAAAEKVHGVGADLDGEIGSGGTPAAQKAIAEQRAQLYKRFVNFHGEVLLLVHWSVLAYTATVKILKKHHKRTGLLLRAPQLADLLSQPFCSSELMTGLARKAEACIQRLAEQLASSDTSGDGAMTTSYTGTGEAATDGAATDGFGDQQGIVGQAAAPGSSGGAATAAAAAAIAKNTAAAAAAAMAVGSEDSFDVGDGSSPSCSQGMGDLPLRRAASTVEVADLQAAAAEPGCHQRDHVDRDLAAGMAAMPHSPSQDQQQGQPQRRGRRSQPEQRQQLQDDDARAGGMEGGLSNPSGGGAIFLRNLARLSDNNSAASLSGPYVLEQLVELQQYVDEYDKMDEDDPEEKIDIDDEEDDEKDSGAPASVGLGPTAAAERGGGGGCGITAGPSANDTTGSRPGPLAEGGVAGRSQPPVPATQDADARSDQNGTNDGNSQPLFLLQLEGQAQSQPGEAGIEDGLGAAAGSGSGSGQGSAPAAPAAAEVAAAAPPPLPLLPPQQHCGSAGTAGGPAAAAAPTPPTVQQSSSGSAGAAGGAGSISIAISEAFGATRPQGAAANLLRRTQVALTMWEQLRTNASTPSTVLDPAGGQPGLNQGGGEPRSKRPRLLDGHGATRDAAAVPDAAAAAAEGPRHAEAEEIITDDSDSNSD</sequence>
<feature type="region of interest" description="Disordered" evidence="1">
    <location>
        <begin position="34"/>
        <end position="65"/>
    </location>
</feature>
<feature type="region of interest" description="Disordered" evidence="1">
    <location>
        <begin position="354"/>
        <end position="401"/>
    </location>
</feature>
<evidence type="ECO:0000259" key="2">
    <source>
        <dbReference type="PROSITE" id="PS51382"/>
    </source>
</evidence>
<organism evidence="3 4">
    <name type="scientific">Volvox africanus</name>
    <dbReference type="NCBI Taxonomy" id="51714"/>
    <lineage>
        <taxon>Eukaryota</taxon>
        <taxon>Viridiplantae</taxon>
        <taxon>Chlorophyta</taxon>
        <taxon>core chlorophytes</taxon>
        <taxon>Chlorophyceae</taxon>
        <taxon>CS clade</taxon>
        <taxon>Chlamydomonadales</taxon>
        <taxon>Volvocaceae</taxon>
        <taxon>Volvox</taxon>
    </lineage>
</organism>
<proteinExistence type="predicted"/>
<gene>
    <name evidence="3" type="ORF">VaNZ11_003443</name>
</gene>
<dbReference type="EMBL" id="BSDZ01000009">
    <property type="protein sequence ID" value="GLI61158.1"/>
    <property type="molecule type" value="Genomic_DNA"/>
</dbReference>
<dbReference type="InterPro" id="IPR031142">
    <property type="entry name" value="SPX_prot"/>
</dbReference>
<evidence type="ECO:0000313" key="4">
    <source>
        <dbReference type="Proteomes" id="UP001165090"/>
    </source>
</evidence>
<dbReference type="InterPro" id="IPR004331">
    <property type="entry name" value="SPX_dom"/>
</dbReference>
<feature type="compositionally biased region" description="Low complexity" evidence="1">
    <location>
        <begin position="358"/>
        <end position="369"/>
    </location>
</feature>
<feature type="compositionally biased region" description="Low complexity" evidence="1">
    <location>
        <begin position="578"/>
        <end position="592"/>
    </location>
</feature>
<feature type="compositionally biased region" description="Gly residues" evidence="1">
    <location>
        <begin position="693"/>
        <end position="703"/>
    </location>
</feature>
<feature type="compositionally biased region" description="Polar residues" evidence="1">
    <location>
        <begin position="531"/>
        <end position="542"/>
    </location>
</feature>
<feature type="region of interest" description="Disordered" evidence="1">
    <location>
        <begin position="681"/>
        <end position="753"/>
    </location>
</feature>
<feature type="compositionally biased region" description="Acidic residues" evidence="1">
    <location>
        <begin position="444"/>
        <end position="464"/>
    </location>
</feature>
<feature type="compositionally biased region" description="Basic and acidic residues" evidence="1">
    <location>
        <begin position="704"/>
        <end position="718"/>
    </location>
</feature>
<feature type="region of interest" description="Disordered" evidence="1">
    <location>
        <begin position="444"/>
        <end position="639"/>
    </location>
</feature>
<name>A0ABQ5RU60_9CHLO</name>
<comment type="caution">
    <text evidence="3">The sequence shown here is derived from an EMBL/GenBank/DDBJ whole genome shotgun (WGS) entry which is preliminary data.</text>
</comment>
<feature type="compositionally biased region" description="Acidic residues" evidence="1">
    <location>
        <begin position="741"/>
        <end position="753"/>
    </location>
</feature>
<keyword evidence="4" id="KW-1185">Reference proteome</keyword>